<sequence length="59" mass="6734">MLRLKTLTSHHGKQVLHASIQRDLYTERHHSTENKVSKVSSQTHEHQAISSSDSLQIIC</sequence>
<dbReference type="Proteomes" id="UP000541444">
    <property type="component" value="Unassembled WGS sequence"/>
</dbReference>
<evidence type="ECO:0000313" key="3">
    <source>
        <dbReference type="Proteomes" id="UP000541444"/>
    </source>
</evidence>
<protein>
    <submittedName>
        <fullName evidence="2">Uncharacterized protein</fullName>
    </submittedName>
</protein>
<evidence type="ECO:0000256" key="1">
    <source>
        <dbReference type="SAM" id="MobiDB-lite"/>
    </source>
</evidence>
<proteinExistence type="predicted"/>
<dbReference type="AlphaFoldDB" id="A0A7J7P121"/>
<gene>
    <name evidence="2" type="ORF">GIB67_028447</name>
</gene>
<accession>A0A7J7P121</accession>
<comment type="caution">
    <text evidence="2">The sequence shown here is derived from an EMBL/GenBank/DDBJ whole genome shotgun (WGS) entry which is preliminary data.</text>
</comment>
<feature type="compositionally biased region" description="Polar residues" evidence="1">
    <location>
        <begin position="37"/>
        <end position="59"/>
    </location>
</feature>
<feature type="region of interest" description="Disordered" evidence="1">
    <location>
        <begin position="29"/>
        <end position="59"/>
    </location>
</feature>
<organism evidence="2 3">
    <name type="scientific">Kingdonia uniflora</name>
    <dbReference type="NCBI Taxonomy" id="39325"/>
    <lineage>
        <taxon>Eukaryota</taxon>
        <taxon>Viridiplantae</taxon>
        <taxon>Streptophyta</taxon>
        <taxon>Embryophyta</taxon>
        <taxon>Tracheophyta</taxon>
        <taxon>Spermatophyta</taxon>
        <taxon>Magnoliopsida</taxon>
        <taxon>Ranunculales</taxon>
        <taxon>Circaeasteraceae</taxon>
        <taxon>Kingdonia</taxon>
    </lineage>
</organism>
<name>A0A7J7P121_9MAGN</name>
<evidence type="ECO:0000313" key="2">
    <source>
        <dbReference type="EMBL" id="KAF6173149.1"/>
    </source>
</evidence>
<reference evidence="2 3" key="1">
    <citation type="journal article" date="2020" name="IScience">
        <title>Genome Sequencing of the Endangered Kingdonia uniflora (Circaeasteraceae, Ranunculales) Reveals Potential Mechanisms of Evolutionary Specialization.</title>
        <authorList>
            <person name="Sun Y."/>
            <person name="Deng T."/>
            <person name="Zhang A."/>
            <person name="Moore M.J."/>
            <person name="Landis J.B."/>
            <person name="Lin N."/>
            <person name="Zhang H."/>
            <person name="Zhang X."/>
            <person name="Huang J."/>
            <person name="Zhang X."/>
            <person name="Sun H."/>
            <person name="Wang H."/>
        </authorList>
    </citation>
    <scope>NUCLEOTIDE SEQUENCE [LARGE SCALE GENOMIC DNA]</scope>
    <source>
        <strain evidence="2">TB1705</strain>
        <tissue evidence="2">Leaf</tissue>
    </source>
</reference>
<dbReference type="EMBL" id="JACGCM010000354">
    <property type="protein sequence ID" value="KAF6173149.1"/>
    <property type="molecule type" value="Genomic_DNA"/>
</dbReference>
<keyword evidence="3" id="KW-1185">Reference proteome</keyword>